<feature type="transmembrane region" description="Helical" evidence="2">
    <location>
        <begin position="182"/>
        <end position="208"/>
    </location>
</feature>
<evidence type="ECO:0000256" key="1">
    <source>
        <dbReference type="SAM" id="MobiDB-lite"/>
    </source>
</evidence>
<name>A0ABU2B6W8_9CORY</name>
<feature type="transmembrane region" description="Helical" evidence="2">
    <location>
        <begin position="38"/>
        <end position="57"/>
    </location>
</feature>
<feature type="transmembrane region" description="Helical" evidence="2">
    <location>
        <begin position="253"/>
        <end position="278"/>
    </location>
</feature>
<reference evidence="3 4" key="1">
    <citation type="submission" date="2023-07" db="EMBL/GenBank/DDBJ databases">
        <title>Sequencing the genomes of 1000 actinobacteria strains.</title>
        <authorList>
            <person name="Klenk H.-P."/>
        </authorList>
    </citation>
    <scope>NUCLEOTIDE SEQUENCE [LARGE SCALE GENOMIC DNA]</scope>
    <source>
        <strain evidence="3 4">DSM 44508</strain>
    </source>
</reference>
<keyword evidence="2" id="KW-1133">Transmembrane helix</keyword>
<evidence type="ECO:0000256" key="2">
    <source>
        <dbReference type="SAM" id="Phobius"/>
    </source>
</evidence>
<feature type="region of interest" description="Disordered" evidence="1">
    <location>
        <begin position="1"/>
        <end position="23"/>
    </location>
</feature>
<keyword evidence="2" id="KW-0472">Membrane</keyword>
<dbReference type="EMBL" id="JAVDYF010000001">
    <property type="protein sequence ID" value="MDR7354348.1"/>
    <property type="molecule type" value="Genomic_DNA"/>
</dbReference>
<gene>
    <name evidence="3" type="ORF">J2S37_000886</name>
</gene>
<keyword evidence="4" id="KW-1185">Reference proteome</keyword>
<organism evidence="3 4">
    <name type="scientific">Corynebacterium felinum</name>
    <dbReference type="NCBI Taxonomy" id="131318"/>
    <lineage>
        <taxon>Bacteria</taxon>
        <taxon>Bacillati</taxon>
        <taxon>Actinomycetota</taxon>
        <taxon>Actinomycetes</taxon>
        <taxon>Mycobacteriales</taxon>
        <taxon>Corynebacteriaceae</taxon>
        <taxon>Corynebacterium</taxon>
    </lineage>
</organism>
<protein>
    <recommendedName>
        <fullName evidence="5">ABC-2 family transporter protein</fullName>
    </recommendedName>
</protein>
<accession>A0ABU2B6W8</accession>
<evidence type="ECO:0008006" key="5">
    <source>
        <dbReference type="Google" id="ProtNLM"/>
    </source>
</evidence>
<feature type="transmembrane region" description="Helical" evidence="2">
    <location>
        <begin position="69"/>
        <end position="90"/>
    </location>
</feature>
<sequence length="456" mass="48281">MSHNTHHPTVLESHTAAPNQTRGKAASSNPWLCDRMNLLSIAIVLIIAGVLCARIALLPWADYRDYTMVLNQLGLAGGVLAALLAAWRFSSHGSQTMLMAPTGLQSVTVRYIYIAIASVFSILIPLVIGAAVLFIPLIGSNSWDFRFVFSPLLSAIAFVIGSTAVGIVVATAARAIPVIVRVVLAGGICLLFGMYSASFPFLWAVGVLREPEAVFSAAQLQWLGITFVLSVVAFVGACVFAGTKADPYTRFSFLAYLPFGAGIVGVVLGVATGSLPVYSPQVLCESTSDPKINICVSTAKQPALGLSIDSVNTALKVVGNTTGQPVVYTPFYGSTEGLGQEINYQPQGHSTNMGQVIIESVVSTAHCDGNNRPESAHINSVILSRLMAEAGLTFNLGVVRDSSGRIVKDANTEGESINLGDPLAHTPLEVIKEVIAAHPQEIAECTAKWEWFGVNP</sequence>
<feature type="transmembrane region" description="Helical" evidence="2">
    <location>
        <begin position="111"/>
        <end position="135"/>
    </location>
</feature>
<feature type="transmembrane region" description="Helical" evidence="2">
    <location>
        <begin position="220"/>
        <end position="241"/>
    </location>
</feature>
<dbReference type="Proteomes" id="UP001183619">
    <property type="component" value="Unassembled WGS sequence"/>
</dbReference>
<dbReference type="RefSeq" id="WP_277103468.1">
    <property type="nucleotide sequence ID" value="NZ_BAAAJS010000079.1"/>
</dbReference>
<evidence type="ECO:0000313" key="4">
    <source>
        <dbReference type="Proteomes" id="UP001183619"/>
    </source>
</evidence>
<evidence type="ECO:0000313" key="3">
    <source>
        <dbReference type="EMBL" id="MDR7354348.1"/>
    </source>
</evidence>
<keyword evidence="2" id="KW-0812">Transmembrane</keyword>
<proteinExistence type="predicted"/>
<feature type="transmembrane region" description="Helical" evidence="2">
    <location>
        <begin position="147"/>
        <end position="170"/>
    </location>
</feature>
<comment type="caution">
    <text evidence="3">The sequence shown here is derived from an EMBL/GenBank/DDBJ whole genome shotgun (WGS) entry which is preliminary data.</text>
</comment>